<organism evidence="1 2">
    <name type="scientific">Microbotryum silenes-dioicae</name>
    <dbReference type="NCBI Taxonomy" id="796604"/>
    <lineage>
        <taxon>Eukaryota</taxon>
        <taxon>Fungi</taxon>
        <taxon>Dikarya</taxon>
        <taxon>Basidiomycota</taxon>
        <taxon>Pucciniomycotina</taxon>
        <taxon>Microbotryomycetes</taxon>
        <taxon>Microbotryales</taxon>
        <taxon>Microbotryaceae</taxon>
        <taxon>Microbotryum</taxon>
    </lineage>
</organism>
<dbReference type="AlphaFoldDB" id="A0A2X0MJ01"/>
<gene>
    <name evidence="1" type="primary">BQ5605_C035g11375</name>
    <name evidence="1" type="ORF">BQ5605_C035G11375</name>
</gene>
<keyword evidence="2" id="KW-1185">Reference proteome</keyword>
<protein>
    <submittedName>
        <fullName evidence="1">BQ5605_C035g11375 protein</fullName>
    </submittedName>
</protein>
<evidence type="ECO:0000313" key="2">
    <source>
        <dbReference type="Proteomes" id="UP000249464"/>
    </source>
</evidence>
<name>A0A2X0MJ01_9BASI</name>
<evidence type="ECO:0000313" key="1">
    <source>
        <dbReference type="EMBL" id="SGY97022.1"/>
    </source>
</evidence>
<dbReference type="Proteomes" id="UP000249464">
    <property type="component" value="Unassembled WGS sequence"/>
</dbReference>
<accession>A0A2X0MJ01</accession>
<sequence>MELETQSADPRSPNPPLPFIVDVALVSIRRLGRLQIGSIWSPASTFVSHTLFQHCHRPHPSRSSVAGDGRIRTAQQLRERMVGCNTPTAWV</sequence>
<reference evidence="1 2" key="1">
    <citation type="submission" date="2016-11" db="EMBL/GenBank/DDBJ databases">
        <authorList>
            <person name="Jaros S."/>
            <person name="Januszkiewicz K."/>
            <person name="Wedrychowicz H."/>
        </authorList>
    </citation>
    <scope>NUCLEOTIDE SEQUENCE [LARGE SCALE GENOMIC DNA]</scope>
</reference>
<proteinExistence type="predicted"/>
<dbReference type="EMBL" id="FQNC01000064">
    <property type="protein sequence ID" value="SGY97022.1"/>
    <property type="molecule type" value="Genomic_DNA"/>
</dbReference>